<evidence type="ECO:0000313" key="13">
    <source>
        <dbReference type="EMBL" id="RRQ23031.1"/>
    </source>
</evidence>
<keyword evidence="7 10" id="KW-0456">Lyase</keyword>
<dbReference type="EMBL" id="QZMU01000001">
    <property type="protein sequence ID" value="RRQ23031.1"/>
    <property type="molecule type" value="Genomic_DNA"/>
</dbReference>
<dbReference type="PANTHER" id="PTHR30523:SF46">
    <property type="entry name" value="PHOSPHOENOLPYRUVATE CARBOXYLASE"/>
    <property type="match status" value="1"/>
</dbReference>
<dbReference type="GO" id="GO:0015977">
    <property type="term" value="P:carbon fixation"/>
    <property type="evidence" value="ECO:0007669"/>
    <property type="project" value="UniProtKB-UniRule"/>
</dbReference>
<evidence type="ECO:0000256" key="3">
    <source>
        <dbReference type="ARBA" id="ARBA00008346"/>
    </source>
</evidence>
<dbReference type="RefSeq" id="WP_125180484.1">
    <property type="nucleotide sequence ID" value="NZ_QZMU01000001.1"/>
</dbReference>
<comment type="caution">
    <text evidence="13">The sequence shown here is derived from an EMBL/GenBank/DDBJ whole genome shotgun (WGS) entry which is preliminary data.</text>
</comment>
<dbReference type="InterPro" id="IPR022805">
    <property type="entry name" value="PEP_COase_bac/pln-type"/>
</dbReference>
<keyword evidence="8 10" id="KW-0120">Carbon dioxide fixation</keyword>
<evidence type="ECO:0000256" key="1">
    <source>
        <dbReference type="ARBA" id="ARBA00001946"/>
    </source>
</evidence>
<dbReference type="NCBIfam" id="NF000584">
    <property type="entry name" value="PRK00009.1"/>
    <property type="match status" value="1"/>
</dbReference>
<dbReference type="GO" id="GO:0006099">
    <property type="term" value="P:tricarboxylic acid cycle"/>
    <property type="evidence" value="ECO:0007669"/>
    <property type="project" value="InterPro"/>
</dbReference>
<evidence type="ECO:0000313" key="14">
    <source>
        <dbReference type="Proteomes" id="UP000287798"/>
    </source>
</evidence>
<gene>
    <name evidence="10" type="primary">ppc</name>
    <name evidence="13" type="ORF">D6C00_04430</name>
</gene>
<keyword evidence="13" id="KW-0670">Pyruvate</keyword>
<evidence type="ECO:0000256" key="7">
    <source>
        <dbReference type="ARBA" id="ARBA00023239"/>
    </source>
</evidence>
<evidence type="ECO:0000256" key="5">
    <source>
        <dbReference type="ARBA" id="ARBA00022419"/>
    </source>
</evidence>
<dbReference type="PRINTS" id="PR00150">
    <property type="entry name" value="PEPCARBXLASE"/>
</dbReference>
<dbReference type="PROSITE" id="PS00781">
    <property type="entry name" value="PEPCASE_1"/>
    <property type="match status" value="1"/>
</dbReference>
<evidence type="ECO:0000256" key="6">
    <source>
        <dbReference type="ARBA" id="ARBA00022842"/>
    </source>
</evidence>
<dbReference type="PANTHER" id="PTHR30523">
    <property type="entry name" value="PHOSPHOENOLPYRUVATE CARBOXYLASE"/>
    <property type="match status" value="1"/>
</dbReference>
<organism evidence="13 14">
    <name type="scientific">Thiohalobacter thiocyanaticus</name>
    <dbReference type="NCBI Taxonomy" id="585455"/>
    <lineage>
        <taxon>Bacteria</taxon>
        <taxon>Pseudomonadati</taxon>
        <taxon>Pseudomonadota</taxon>
        <taxon>Gammaproteobacteria</taxon>
        <taxon>Thiohalobacterales</taxon>
        <taxon>Thiohalobacteraceae</taxon>
        <taxon>Thiohalobacter</taxon>
    </lineage>
</organism>
<reference evidence="13 14" key="1">
    <citation type="journal article" date="2010" name="Int. J. Syst. Evol. Microbiol.">
        <title>Thiohalobacter thiocyanaticus gen. nov., sp. nov., a moderately halophilic, sulfur-oxidizing gammaproteobacterium from hypersaline lakes, that utilizes thiocyanate.</title>
        <authorList>
            <person name="Sorokin D.Y."/>
            <person name="Kovaleva O.L."/>
            <person name="Tourova T.P."/>
            <person name="Muyzer G."/>
        </authorList>
    </citation>
    <scope>NUCLEOTIDE SEQUENCE [LARGE SCALE GENOMIC DNA]</scope>
    <source>
        <strain evidence="13 14">Hrh1</strain>
    </source>
</reference>
<accession>A0A426QMP4</accession>
<sequence>MIDQPRDKELRARVRLLGSLLGNVLRDQEGGQVLDAVETLRKGFIRLRKVDDPRLRERLMRMIDQLNPAILTHVVRAFNVYFSLVNIAEQAFQHRQRRREVSSGKRLWLGSFDDTLRQFREQGIGPDQLQTLLDQTLYLPVFTAHPTESKRRTIMEALRRIFLVSEQLDQRLNREQRQEVIQELESQIQILWKTDEVRTHRPRVVDEIRHGLFYFRESLFEAIPAVYRNLEKSIRRTYGEELDGQPVQTPTILRFGSWIGGDRDGNPFVKPETTEMALHLHMREAVICYMRRLDALRHLLTHSSNLITPTTGFSAALAEDVKHYGDSAFRDHPHRFEHEPYRRKLYIMRYRLRQNLILLNARLDDEAADCPGSEDRYRHEQELLDDLYLIRDSLLSHGDARVADGKLQDLIRLVETFGFFLLQLDIRQESTRHTEAVAEILQAVEDTDYNALDEAGRLQCLAERIASGEPPRLMPDSYSEPTRETLAVFDVMQRMQDEISPNAFGNYVISMTHTASHVMEVMYLAWLNRLAGRDTGDWHCRIRISPLFETIEDLSHVEEVLDALLNNETYRALLAASGNQQEIMLGYSDSCKDGGIVASSWNLYEAQKKIIRMTTELGVDCRLFHGRGGTIGRGGGPTHESILAQPPGTVHGQIKFTEQGEVLSYKYSQLETTVYELTMGLTGLMKASRCVVQEVPHDREDYLGIMDALTRTGEEVYRELTDRTEGFLDYFYEVCPVDEIGLLNIGSRPSHRSKANRSKSSIRAIPWVFGWAQSRHTLPAWYGLGSALEQWRNNDPNRLAKLQTMYREWPYFRALLGNIQMSLFKAQFDIAREYTRLAHDQDQAARIYATIHAEFRRTLTQVLNIADINLLLEETPALHLSLSRRDPYLDPLNHIQVTLLKRYRDESLGEADREAWRDPLLRSINAIAAGMRNTG</sequence>
<dbReference type="EC" id="4.1.1.31" evidence="4 10"/>
<protein>
    <recommendedName>
        <fullName evidence="5 10">Phosphoenolpyruvate carboxylase</fullName>
        <shortName evidence="10">PEPC</shortName>
        <shortName evidence="10">PEPCase</shortName>
        <ecNumber evidence="4 10">4.1.1.31</ecNumber>
    </recommendedName>
</protein>
<feature type="active site" evidence="10 12">
    <location>
        <position position="592"/>
    </location>
</feature>
<comment type="subunit">
    <text evidence="10">Homotetramer.</text>
</comment>
<evidence type="ECO:0000256" key="9">
    <source>
        <dbReference type="ARBA" id="ARBA00048995"/>
    </source>
</evidence>
<dbReference type="GO" id="GO:0008964">
    <property type="term" value="F:phosphoenolpyruvate carboxylase activity"/>
    <property type="evidence" value="ECO:0007669"/>
    <property type="project" value="UniProtKB-UniRule"/>
</dbReference>
<name>A0A426QMP4_9GAMM</name>
<evidence type="ECO:0000256" key="11">
    <source>
        <dbReference type="PROSITE-ProRule" id="PRU10111"/>
    </source>
</evidence>
<dbReference type="InterPro" id="IPR015813">
    <property type="entry name" value="Pyrv/PenolPyrv_kinase-like_dom"/>
</dbReference>
<dbReference type="Gene3D" id="1.20.1440.90">
    <property type="entry name" value="Phosphoenolpyruvate/pyruvate domain"/>
    <property type="match status" value="1"/>
</dbReference>
<evidence type="ECO:0000256" key="4">
    <source>
        <dbReference type="ARBA" id="ARBA00012305"/>
    </source>
</evidence>
<keyword evidence="6 10" id="KW-0460">Magnesium</keyword>
<feature type="active site" evidence="10 11">
    <location>
        <position position="145"/>
    </location>
</feature>
<proteinExistence type="inferred from homology"/>
<evidence type="ECO:0000256" key="8">
    <source>
        <dbReference type="ARBA" id="ARBA00023300"/>
    </source>
</evidence>
<comment type="function">
    <text evidence="2 10">Forms oxaloacetate, a four-carbon dicarboxylic acid source for the tricarboxylic acid cycle.</text>
</comment>
<dbReference type="InterPro" id="IPR033129">
    <property type="entry name" value="PEPCASE_His_AS"/>
</dbReference>
<keyword evidence="14" id="KW-1185">Reference proteome</keyword>
<dbReference type="HAMAP" id="MF_00595">
    <property type="entry name" value="PEPcase_type1"/>
    <property type="match status" value="1"/>
</dbReference>
<comment type="catalytic activity">
    <reaction evidence="9 10">
        <text>oxaloacetate + phosphate = phosphoenolpyruvate + hydrogencarbonate</text>
        <dbReference type="Rhea" id="RHEA:28370"/>
        <dbReference type="ChEBI" id="CHEBI:16452"/>
        <dbReference type="ChEBI" id="CHEBI:17544"/>
        <dbReference type="ChEBI" id="CHEBI:43474"/>
        <dbReference type="ChEBI" id="CHEBI:58702"/>
        <dbReference type="EC" id="4.1.1.31"/>
    </reaction>
</comment>
<dbReference type="PROSITE" id="PS00393">
    <property type="entry name" value="PEPCASE_2"/>
    <property type="match status" value="1"/>
</dbReference>
<dbReference type="SUPFAM" id="SSF51621">
    <property type="entry name" value="Phosphoenolpyruvate/pyruvate domain"/>
    <property type="match status" value="1"/>
</dbReference>
<comment type="similarity">
    <text evidence="3 10">Belongs to the PEPCase type 1 family.</text>
</comment>
<dbReference type="GO" id="GO:0006107">
    <property type="term" value="P:oxaloacetate metabolic process"/>
    <property type="evidence" value="ECO:0007669"/>
    <property type="project" value="UniProtKB-UniRule"/>
</dbReference>
<dbReference type="Proteomes" id="UP000287798">
    <property type="component" value="Unassembled WGS sequence"/>
</dbReference>
<dbReference type="GO" id="GO:0000287">
    <property type="term" value="F:magnesium ion binding"/>
    <property type="evidence" value="ECO:0007669"/>
    <property type="project" value="UniProtKB-UniRule"/>
</dbReference>
<dbReference type="AlphaFoldDB" id="A0A426QMP4"/>
<evidence type="ECO:0000256" key="10">
    <source>
        <dbReference type="HAMAP-Rule" id="MF_00595"/>
    </source>
</evidence>
<dbReference type="Pfam" id="PF00311">
    <property type="entry name" value="PEPcase"/>
    <property type="match status" value="1"/>
</dbReference>
<dbReference type="OrthoDB" id="9768133at2"/>
<dbReference type="GO" id="GO:0005829">
    <property type="term" value="C:cytosol"/>
    <property type="evidence" value="ECO:0007669"/>
    <property type="project" value="TreeGrafter"/>
</dbReference>
<comment type="cofactor">
    <cofactor evidence="1 10">
        <name>Mg(2+)</name>
        <dbReference type="ChEBI" id="CHEBI:18420"/>
    </cofactor>
</comment>
<evidence type="ECO:0000256" key="2">
    <source>
        <dbReference type="ARBA" id="ARBA00003670"/>
    </source>
</evidence>
<dbReference type="InterPro" id="IPR018129">
    <property type="entry name" value="PEP_COase_Lys_AS"/>
</dbReference>
<dbReference type="InterPro" id="IPR021135">
    <property type="entry name" value="PEP_COase"/>
</dbReference>
<evidence type="ECO:0000256" key="12">
    <source>
        <dbReference type="PROSITE-ProRule" id="PRU10112"/>
    </source>
</evidence>